<reference evidence="3" key="2">
    <citation type="submission" date="2025-08" db="UniProtKB">
        <authorList>
            <consortium name="Ensembl"/>
        </authorList>
    </citation>
    <scope>IDENTIFICATION</scope>
</reference>
<evidence type="ECO:0000259" key="2">
    <source>
        <dbReference type="Pfam" id="PF09229"/>
    </source>
</evidence>
<dbReference type="SUPFAM" id="SSF103111">
    <property type="entry name" value="Activator of Hsp90 ATPase, Aha1"/>
    <property type="match status" value="1"/>
</dbReference>
<comment type="similarity">
    <text evidence="1">Belongs to the AHA1 family.</text>
</comment>
<dbReference type="InterPro" id="IPR015310">
    <property type="entry name" value="AHSA1-like_N"/>
</dbReference>
<dbReference type="GO" id="GO:0051087">
    <property type="term" value="F:protein-folding chaperone binding"/>
    <property type="evidence" value="ECO:0007669"/>
    <property type="project" value="InterPro"/>
</dbReference>
<dbReference type="AlphaFoldDB" id="A0A669DXW6"/>
<sequence>MSCRGVKFRGTIDVSNLSDENDEDDLDICMALCKDQPNTPLLDLMKTSGVQEVRRVLGEYVRRLKSVEVAWPAPDVDVACVDMAWLAPDANVAWPAPGVNVAEKVVPDPVVLMVAMVTGQAPRTLQLQRCDAGQAPWTSQLQRRDAPYGLKNTYLTSLFGTLQCNVAKHPFLTSVDIIHGYAHDMSAHFYWKCLLVKLSARNLHLHC</sequence>
<protein>
    <recommendedName>
        <fullName evidence="2">Activator of Hsp90 ATPase AHSA1-like N-terminal domain-containing protein</fullName>
    </recommendedName>
</protein>
<name>A0A669DXW6_ORENI</name>
<accession>A0A669DXW6</accession>
<evidence type="ECO:0000256" key="1">
    <source>
        <dbReference type="ARBA" id="ARBA00006817"/>
    </source>
</evidence>
<dbReference type="Gene3D" id="3.15.10.20">
    <property type="entry name" value="Activator of Hsp90 ATPase Aha1, N-terminal domain"/>
    <property type="match status" value="1"/>
</dbReference>
<dbReference type="Pfam" id="PF09229">
    <property type="entry name" value="Aha1_N"/>
    <property type="match status" value="1"/>
</dbReference>
<evidence type="ECO:0000313" key="4">
    <source>
        <dbReference type="Proteomes" id="UP000005207"/>
    </source>
</evidence>
<dbReference type="Ensembl" id="ENSONIT00000077711.1">
    <property type="protein sequence ID" value="ENSONIP00000064184.1"/>
    <property type="gene ID" value="ENSONIG00000038430.1"/>
</dbReference>
<feature type="domain" description="Activator of Hsp90 ATPase AHSA1-like N-terminal" evidence="2">
    <location>
        <begin position="6"/>
        <end position="65"/>
    </location>
</feature>
<dbReference type="Proteomes" id="UP000005207">
    <property type="component" value="Linkage group LG15"/>
</dbReference>
<reference evidence="3" key="3">
    <citation type="submission" date="2025-09" db="UniProtKB">
        <authorList>
            <consortium name="Ensembl"/>
        </authorList>
    </citation>
    <scope>IDENTIFICATION</scope>
</reference>
<dbReference type="InParanoid" id="A0A669DXW6"/>
<dbReference type="InterPro" id="IPR036338">
    <property type="entry name" value="Aha1"/>
</dbReference>
<reference evidence="4" key="1">
    <citation type="submission" date="2012-01" db="EMBL/GenBank/DDBJ databases">
        <title>The Genome Sequence of Oreochromis niloticus (Nile Tilapia).</title>
        <authorList>
            <consortium name="Broad Institute Genome Assembly Team"/>
            <consortium name="Broad Institute Sequencing Platform"/>
            <person name="Di Palma F."/>
            <person name="Johnson J."/>
            <person name="Lander E.S."/>
            <person name="Lindblad-Toh K."/>
        </authorList>
    </citation>
    <scope>NUCLEOTIDE SEQUENCE [LARGE SCALE GENOMIC DNA]</scope>
</reference>
<evidence type="ECO:0000313" key="3">
    <source>
        <dbReference type="Ensembl" id="ENSONIP00000064184.1"/>
    </source>
</evidence>
<keyword evidence="4" id="KW-1185">Reference proteome</keyword>
<organism evidence="3 4">
    <name type="scientific">Oreochromis niloticus</name>
    <name type="common">Nile tilapia</name>
    <name type="synonym">Tilapia nilotica</name>
    <dbReference type="NCBI Taxonomy" id="8128"/>
    <lineage>
        <taxon>Eukaryota</taxon>
        <taxon>Metazoa</taxon>
        <taxon>Chordata</taxon>
        <taxon>Craniata</taxon>
        <taxon>Vertebrata</taxon>
        <taxon>Euteleostomi</taxon>
        <taxon>Actinopterygii</taxon>
        <taxon>Neopterygii</taxon>
        <taxon>Teleostei</taxon>
        <taxon>Neoteleostei</taxon>
        <taxon>Acanthomorphata</taxon>
        <taxon>Ovalentaria</taxon>
        <taxon>Cichlomorphae</taxon>
        <taxon>Cichliformes</taxon>
        <taxon>Cichlidae</taxon>
        <taxon>African cichlids</taxon>
        <taxon>Pseudocrenilabrinae</taxon>
        <taxon>Oreochromini</taxon>
        <taxon>Oreochromis</taxon>
    </lineage>
</organism>
<dbReference type="GO" id="GO:0001671">
    <property type="term" value="F:ATPase activator activity"/>
    <property type="evidence" value="ECO:0007669"/>
    <property type="project" value="InterPro"/>
</dbReference>
<proteinExistence type="inferred from homology"/>